<name>M6VCM4_9LEPT</name>
<gene>
    <name evidence="1" type="ORF">LEP1GSC172_4253</name>
</gene>
<sequence>MYSTMIEFGKINPYVELKKEPLTVSSNLRCQGSYIGSIFQAVESLCFSSKKINLFS</sequence>
<protein>
    <submittedName>
        <fullName evidence="1">Uncharacterized protein</fullName>
    </submittedName>
</protein>
<proteinExistence type="predicted"/>
<accession>M6VCM4</accession>
<dbReference type="EMBL" id="AKWD02000024">
    <property type="protein sequence ID" value="EMO54595.1"/>
    <property type="molecule type" value="Genomic_DNA"/>
</dbReference>
<evidence type="ECO:0000313" key="2">
    <source>
        <dbReference type="Proteomes" id="UP000012112"/>
    </source>
</evidence>
<organism evidence="1 2">
    <name type="scientific">Leptospira noguchii</name>
    <dbReference type="NCBI Taxonomy" id="28182"/>
    <lineage>
        <taxon>Bacteria</taxon>
        <taxon>Pseudomonadati</taxon>
        <taxon>Spirochaetota</taxon>
        <taxon>Spirochaetia</taxon>
        <taxon>Leptospirales</taxon>
        <taxon>Leptospiraceae</taxon>
        <taxon>Leptospira</taxon>
    </lineage>
</organism>
<comment type="caution">
    <text evidence="1">The sequence shown here is derived from an EMBL/GenBank/DDBJ whole genome shotgun (WGS) entry which is preliminary data.</text>
</comment>
<dbReference type="AlphaFoldDB" id="M6VCM4"/>
<dbReference type="Proteomes" id="UP000012112">
    <property type="component" value="Unassembled WGS sequence"/>
</dbReference>
<reference evidence="1 2" key="1">
    <citation type="submission" date="2013-01" db="EMBL/GenBank/DDBJ databases">
        <authorList>
            <person name="Harkins D.M."/>
            <person name="Durkin A.S."/>
            <person name="Brinkac L.M."/>
            <person name="Haft D.H."/>
            <person name="Selengut J.D."/>
            <person name="Sanka R."/>
            <person name="DePew J."/>
            <person name="Purushe J."/>
            <person name="Matthias M.A."/>
            <person name="Vinetz J.M."/>
            <person name="Sutton G.G."/>
            <person name="Nierman W.C."/>
            <person name="Fouts D.E."/>
        </authorList>
    </citation>
    <scope>NUCLEOTIDE SEQUENCE [LARGE SCALE GENOMIC DNA]</scope>
    <source>
        <strain evidence="1 2">HAI1536</strain>
    </source>
</reference>
<evidence type="ECO:0000313" key="1">
    <source>
        <dbReference type="EMBL" id="EMO54595.1"/>
    </source>
</evidence>